<proteinExistence type="predicted"/>
<accession>A0ABS0N899</accession>
<feature type="transmembrane region" description="Helical" evidence="6">
    <location>
        <begin position="99"/>
        <end position="116"/>
    </location>
</feature>
<feature type="transmembrane region" description="Helical" evidence="6">
    <location>
        <begin position="74"/>
        <end position="92"/>
    </location>
</feature>
<protein>
    <submittedName>
        <fullName evidence="8">C-type cytochrome biogenesis protein CcsB</fullName>
    </submittedName>
</protein>
<evidence type="ECO:0000313" key="8">
    <source>
        <dbReference type="EMBL" id="MBH5328502.1"/>
    </source>
</evidence>
<feature type="transmembrane region" description="Helical" evidence="6">
    <location>
        <begin position="364"/>
        <end position="382"/>
    </location>
</feature>
<evidence type="ECO:0000259" key="7">
    <source>
        <dbReference type="Pfam" id="PF01578"/>
    </source>
</evidence>
<dbReference type="PANTHER" id="PTHR30071">
    <property type="entry name" value="HEME EXPORTER PROTEIN C"/>
    <property type="match status" value="1"/>
</dbReference>
<dbReference type="Pfam" id="PF01578">
    <property type="entry name" value="Cytochrom_C_asm"/>
    <property type="match status" value="1"/>
</dbReference>
<feature type="transmembrane region" description="Helical" evidence="6">
    <location>
        <begin position="326"/>
        <end position="349"/>
    </location>
</feature>
<feature type="transmembrane region" description="Helical" evidence="6">
    <location>
        <begin position="178"/>
        <end position="196"/>
    </location>
</feature>
<keyword evidence="3" id="KW-0201">Cytochrome c-type biogenesis</keyword>
<feature type="transmembrane region" description="Helical" evidence="6">
    <location>
        <begin position="245"/>
        <end position="264"/>
    </location>
</feature>
<feature type="transmembrane region" description="Helical" evidence="6">
    <location>
        <begin position="48"/>
        <end position="68"/>
    </location>
</feature>
<dbReference type="NCBIfam" id="TIGR03144">
    <property type="entry name" value="cytochr_II_ccsB"/>
    <property type="match status" value="1"/>
</dbReference>
<evidence type="ECO:0000256" key="2">
    <source>
        <dbReference type="ARBA" id="ARBA00022692"/>
    </source>
</evidence>
<feature type="transmembrane region" description="Helical" evidence="6">
    <location>
        <begin position="136"/>
        <end position="157"/>
    </location>
</feature>
<organism evidence="8 9">
    <name type="scientific">Eikenella glucosivorans</name>
    <dbReference type="NCBI Taxonomy" id="2766967"/>
    <lineage>
        <taxon>Bacteria</taxon>
        <taxon>Pseudomonadati</taxon>
        <taxon>Pseudomonadota</taxon>
        <taxon>Betaproteobacteria</taxon>
        <taxon>Neisseriales</taxon>
        <taxon>Neisseriaceae</taxon>
        <taxon>Eikenella</taxon>
    </lineage>
</organism>
<dbReference type="InterPro" id="IPR017562">
    <property type="entry name" value="Cyt_c_biogenesis_CcsA"/>
</dbReference>
<dbReference type="PANTHER" id="PTHR30071:SF1">
    <property type="entry name" value="CYTOCHROME B_B6 PROTEIN-RELATED"/>
    <property type="match status" value="1"/>
</dbReference>
<evidence type="ECO:0000256" key="1">
    <source>
        <dbReference type="ARBA" id="ARBA00004141"/>
    </source>
</evidence>
<feature type="transmembrane region" description="Helical" evidence="6">
    <location>
        <begin position="216"/>
        <end position="233"/>
    </location>
</feature>
<keyword evidence="2 6" id="KW-0812">Transmembrane</keyword>
<evidence type="ECO:0000256" key="5">
    <source>
        <dbReference type="ARBA" id="ARBA00023136"/>
    </source>
</evidence>
<reference evidence="8 9" key="1">
    <citation type="submission" date="2020-09" db="EMBL/GenBank/DDBJ databases">
        <title>Eikenella S3660 sp. nov., isolated from a throat swab.</title>
        <authorList>
            <person name="Buhl M."/>
        </authorList>
    </citation>
    <scope>NUCLEOTIDE SEQUENCE [LARGE SCALE GENOMIC DNA]</scope>
    <source>
        <strain evidence="8 9">S3360</strain>
    </source>
</reference>
<dbReference type="InterPro" id="IPR045062">
    <property type="entry name" value="Cyt_c_biogenesis_CcsA/CcmC"/>
</dbReference>
<keyword evidence="4 6" id="KW-1133">Transmembrane helix</keyword>
<dbReference type="EMBL" id="JACSGR010000002">
    <property type="protein sequence ID" value="MBH5328502.1"/>
    <property type="molecule type" value="Genomic_DNA"/>
</dbReference>
<keyword evidence="5 6" id="KW-0472">Membrane</keyword>
<gene>
    <name evidence="8" type="primary">ccsB</name>
    <name evidence="8" type="ORF">H9Q10_02290</name>
</gene>
<evidence type="ECO:0000256" key="3">
    <source>
        <dbReference type="ARBA" id="ARBA00022748"/>
    </source>
</evidence>
<feature type="transmembrane region" description="Helical" evidence="6">
    <location>
        <begin position="284"/>
        <end position="305"/>
    </location>
</feature>
<feature type="domain" description="Cytochrome c assembly protein" evidence="7">
    <location>
        <begin position="214"/>
        <end position="416"/>
    </location>
</feature>
<evidence type="ECO:0000256" key="4">
    <source>
        <dbReference type="ARBA" id="ARBA00022989"/>
    </source>
</evidence>
<name>A0ABS0N899_9NEIS</name>
<keyword evidence="9" id="KW-1185">Reference proteome</keyword>
<comment type="subcellular location">
    <subcellularLocation>
        <location evidence="1">Membrane</location>
        <topology evidence="1">Multi-pass membrane protein</topology>
    </subcellularLocation>
</comment>
<dbReference type="Proteomes" id="UP000768471">
    <property type="component" value="Unassembled WGS sequence"/>
</dbReference>
<comment type="caution">
    <text evidence="8">The sequence shown here is derived from an EMBL/GenBank/DDBJ whole genome shotgun (WGS) entry which is preliminary data.</text>
</comment>
<evidence type="ECO:0000313" key="9">
    <source>
        <dbReference type="Proteomes" id="UP000768471"/>
    </source>
</evidence>
<evidence type="ECO:0000256" key="6">
    <source>
        <dbReference type="SAM" id="Phobius"/>
    </source>
</evidence>
<sequence>MTNPDSPSRVLPQPPAMAQAQAHDAYAPPELPAHELLQERRFWKRLSWADWLFAALMLAIAAAVQILLPHRMDAYEVCILWGSAAAAVALGWFDKPLRWFIPLCIALAYAATQLYAGQMANGERFLLRYFLASQSAIGWLCALVPMAWLCYALGLLGGKRPAAGGIASDAPATPLLRIARYLAWAAAVAGFTGMLVRWHESYLLSPGNGHIPISNLYEVFILFIVITALLFLYYEGKFKLQRLGVFVYALQTILVGFVLWYTFSRNAQQIQPLIPALQSWWMKLHVPANFIGYGAFCLAAFLGVAELMKLRRPALRLPEAEVIEEVMYQAVAIGFLFFTIATVLGALWAADAWGRYWSWDPKETWALVVWLNYAVWLHIRLVRGWGGRLLAWWAIIGFFITAFAFVGVNMFLSGLHSYGGL</sequence>
<feature type="transmembrane region" description="Helical" evidence="6">
    <location>
        <begin position="389"/>
        <end position="412"/>
    </location>
</feature>
<dbReference type="InterPro" id="IPR002541">
    <property type="entry name" value="Cyt_c_assembly"/>
</dbReference>